<dbReference type="InterPro" id="IPR036134">
    <property type="entry name" value="Crypto/Photolyase_FAD-like_sf"/>
</dbReference>
<dbReference type="InterPro" id="IPR006050">
    <property type="entry name" value="DNA_photolyase_N"/>
</dbReference>
<protein>
    <recommendedName>
        <fullName evidence="2 8">Cryptochrome DASH</fullName>
    </recommendedName>
</protein>
<keyword evidence="5 8" id="KW-0157">Chromophore</keyword>
<evidence type="ECO:0000256" key="3">
    <source>
        <dbReference type="ARBA" id="ARBA00022630"/>
    </source>
</evidence>
<keyword evidence="10" id="KW-0456">Lyase</keyword>
<keyword evidence="11" id="KW-1185">Reference proteome</keyword>
<comment type="cofactor">
    <cofactor evidence="6 8">
        <name>FAD</name>
        <dbReference type="ChEBI" id="CHEBI:57692"/>
    </cofactor>
    <text evidence="6 8">Binds 1 FAD per subunit.</text>
</comment>
<dbReference type="Gene3D" id="1.10.579.10">
    <property type="entry name" value="DNA Cyclobutane Dipyrimidine Photolyase, subunit A, domain 3"/>
    <property type="match status" value="1"/>
</dbReference>
<dbReference type="EMBL" id="FQWE01000001">
    <property type="protein sequence ID" value="SHF77838.1"/>
    <property type="molecule type" value="Genomic_DNA"/>
</dbReference>
<feature type="binding site" evidence="6">
    <location>
        <begin position="247"/>
        <end position="251"/>
    </location>
    <ligand>
        <name>FAD</name>
        <dbReference type="ChEBI" id="CHEBI:57692"/>
    </ligand>
</feature>
<dbReference type="AlphaFoldDB" id="A0A1M5EF35"/>
<evidence type="ECO:0000256" key="4">
    <source>
        <dbReference type="ARBA" id="ARBA00022827"/>
    </source>
</evidence>
<dbReference type="Proteomes" id="UP000184036">
    <property type="component" value="Unassembled WGS sequence"/>
</dbReference>
<reference evidence="11" key="1">
    <citation type="submission" date="2016-11" db="EMBL/GenBank/DDBJ databases">
        <authorList>
            <person name="Varghese N."/>
            <person name="Submissions S."/>
        </authorList>
    </citation>
    <scope>NUCLEOTIDE SEQUENCE [LARGE SCALE GENOMIC DNA]</scope>
    <source>
        <strain evidence="11">DSM 19741</strain>
    </source>
</reference>
<dbReference type="GO" id="GO:0003677">
    <property type="term" value="F:DNA binding"/>
    <property type="evidence" value="ECO:0007669"/>
    <property type="project" value="TreeGrafter"/>
</dbReference>
<feature type="site" description="Electron transfer via tryptophanyl radical" evidence="7">
    <location>
        <position position="371"/>
    </location>
</feature>
<evidence type="ECO:0000259" key="9">
    <source>
        <dbReference type="PROSITE" id="PS51645"/>
    </source>
</evidence>
<feature type="binding site" evidence="6">
    <location>
        <begin position="384"/>
        <end position="386"/>
    </location>
    <ligand>
        <name>FAD</name>
        <dbReference type="ChEBI" id="CHEBI:57692"/>
    </ligand>
</feature>
<dbReference type="PANTHER" id="PTHR11455">
    <property type="entry name" value="CRYPTOCHROME"/>
    <property type="match status" value="1"/>
</dbReference>
<dbReference type="GO" id="GO:0003904">
    <property type="term" value="F:deoxyribodipyrimidine photo-lyase activity"/>
    <property type="evidence" value="ECO:0007669"/>
    <property type="project" value="TreeGrafter"/>
</dbReference>
<feature type="binding site" evidence="6">
    <location>
        <begin position="287"/>
        <end position="294"/>
    </location>
    <ligand>
        <name>FAD</name>
        <dbReference type="ChEBI" id="CHEBI:57692"/>
    </ligand>
</feature>
<evidence type="ECO:0000256" key="8">
    <source>
        <dbReference type="RuleBase" id="RU367151"/>
    </source>
</evidence>
<dbReference type="SUPFAM" id="SSF52425">
    <property type="entry name" value="Cryptochrome/photolyase, N-terminal domain"/>
    <property type="match status" value="1"/>
</dbReference>
<evidence type="ECO:0000313" key="10">
    <source>
        <dbReference type="EMBL" id="SHF77838.1"/>
    </source>
</evidence>
<feature type="domain" description="Photolyase/cryptochrome alpha/beta" evidence="9">
    <location>
        <begin position="5"/>
        <end position="138"/>
    </location>
</feature>
<dbReference type="PRINTS" id="PR00147">
    <property type="entry name" value="DNAPHOTLYASE"/>
</dbReference>
<sequence length="434" mass="51054">MQKKQKGLVWFRNDLRVNDNQSLTRAINENELVIAVYCFDPRHFENTKFGFKKTEKFRAKFLIETIKELRQNLAKLNISLLVHHQKPENCLSTICDEYDINIIYSQEEWTSEEREVFESVKANVSNLIKFETTYNQFLFHPKDIPFELNTIPNVFTQFRNKCEKYSKVQTEFTVKLMSKGNLQENNTTIPTLNILGLVEVEVDSRTAFPFKGGENQALKRMENYFWETEKLSVYKLTRNGLIGADFSSKFSPWLANGSISAKTIYWEIQKYEQQVQKNDSTYWLIFELIWRDYFKYVSLKNGNSIFKLGGILDKEYDWKSGKAAIESWINGTTAEPFVNANMIELQQTGWMSNRGRQNVGSFFAKNLFLDWRIGAAYFESLLIDYDVHSNYGNWMYVSGVGNDPRDRKFNIKLQAENYDGQSKFQKLWLQQKLF</sequence>
<dbReference type="NCBIfam" id="TIGR02765">
    <property type="entry name" value="crypto_DASH"/>
    <property type="match status" value="1"/>
</dbReference>
<dbReference type="PROSITE" id="PS51645">
    <property type="entry name" value="PHR_CRY_ALPHA_BETA"/>
    <property type="match status" value="1"/>
</dbReference>
<evidence type="ECO:0000256" key="2">
    <source>
        <dbReference type="ARBA" id="ARBA00017881"/>
    </source>
</evidence>
<feature type="site" description="Electron transfer via tryptophanyl radical" evidence="7">
    <location>
        <position position="394"/>
    </location>
</feature>
<comment type="function">
    <text evidence="8">May have a photoreceptor function.</text>
</comment>
<dbReference type="GO" id="GO:0071949">
    <property type="term" value="F:FAD binding"/>
    <property type="evidence" value="ECO:0007669"/>
    <property type="project" value="TreeGrafter"/>
</dbReference>
<name>A0A1M5EF35_9FLAO</name>
<dbReference type="Gene3D" id="3.40.50.620">
    <property type="entry name" value="HUPs"/>
    <property type="match status" value="1"/>
</dbReference>
<dbReference type="InterPro" id="IPR014729">
    <property type="entry name" value="Rossmann-like_a/b/a_fold"/>
</dbReference>
<dbReference type="Pfam" id="PF00875">
    <property type="entry name" value="DNA_photolyase"/>
    <property type="match status" value="1"/>
</dbReference>
<dbReference type="InterPro" id="IPR002081">
    <property type="entry name" value="Cryptochrome/DNA_photolyase_1"/>
</dbReference>
<accession>A0A1M5EF35</accession>
<dbReference type="STRING" id="271157.SAMN05444396_101346"/>
<feature type="binding site" evidence="6">
    <location>
        <position position="234"/>
    </location>
    <ligand>
        <name>FAD</name>
        <dbReference type="ChEBI" id="CHEBI:57692"/>
    </ligand>
</feature>
<organism evidence="10 11">
    <name type="scientific">Flavobacterium segetis</name>
    <dbReference type="NCBI Taxonomy" id="271157"/>
    <lineage>
        <taxon>Bacteria</taxon>
        <taxon>Pseudomonadati</taxon>
        <taxon>Bacteroidota</taxon>
        <taxon>Flavobacteriia</taxon>
        <taxon>Flavobacteriales</taxon>
        <taxon>Flavobacteriaceae</taxon>
        <taxon>Flavobacterium</taxon>
    </lineage>
</organism>
<dbReference type="InterPro" id="IPR036155">
    <property type="entry name" value="Crypto/Photolyase_N_sf"/>
</dbReference>
<comment type="cofactor">
    <cofactor evidence="8">
        <name>(6R)-5,10-methylene-5,6,7,8-tetrahydrofolate</name>
        <dbReference type="ChEBI" id="CHEBI:15636"/>
    </cofactor>
    <text evidence="8">Binds 1 5,10-methenyltetrahydrofolate (MTHF) per subunit.</text>
</comment>
<proteinExistence type="inferred from homology"/>
<keyword evidence="4 6" id="KW-0274">FAD</keyword>
<dbReference type="Pfam" id="PF03441">
    <property type="entry name" value="FAD_binding_7"/>
    <property type="match status" value="1"/>
</dbReference>
<keyword evidence="3 6" id="KW-0285">Flavoprotein</keyword>
<gene>
    <name evidence="10" type="ORF">SAMN05444396_101346</name>
</gene>
<dbReference type="GO" id="GO:0000719">
    <property type="term" value="P:photoreactive repair"/>
    <property type="evidence" value="ECO:0007669"/>
    <property type="project" value="TreeGrafter"/>
</dbReference>
<comment type="similarity">
    <text evidence="1 8">Belongs to the DNA photolyase class-1 family.</text>
</comment>
<dbReference type="OrthoDB" id="9772484at2"/>
<dbReference type="SUPFAM" id="SSF48173">
    <property type="entry name" value="Cryptochrome/photolyase FAD-binding domain"/>
    <property type="match status" value="1"/>
</dbReference>
<dbReference type="InterPro" id="IPR005101">
    <property type="entry name" value="Cryptochr/Photolyase_FAD-bd"/>
</dbReference>
<evidence type="ECO:0000256" key="5">
    <source>
        <dbReference type="ARBA" id="ARBA00022991"/>
    </source>
</evidence>
<dbReference type="PANTHER" id="PTHR11455:SF22">
    <property type="entry name" value="CRYPTOCHROME DASH"/>
    <property type="match status" value="1"/>
</dbReference>
<evidence type="ECO:0000256" key="7">
    <source>
        <dbReference type="PIRSR" id="PIRSR602081-2"/>
    </source>
</evidence>
<evidence type="ECO:0000256" key="6">
    <source>
        <dbReference type="PIRSR" id="PIRSR602081-1"/>
    </source>
</evidence>
<feature type="site" description="Electron transfer via tryptophanyl radical" evidence="7">
    <location>
        <position position="318"/>
    </location>
</feature>
<dbReference type="Gene3D" id="1.25.40.80">
    <property type="match status" value="1"/>
</dbReference>
<evidence type="ECO:0000313" key="11">
    <source>
        <dbReference type="Proteomes" id="UP000184036"/>
    </source>
</evidence>
<dbReference type="RefSeq" id="WP_072987375.1">
    <property type="nucleotide sequence ID" value="NZ_FQWE01000001.1"/>
</dbReference>
<evidence type="ECO:0000256" key="1">
    <source>
        <dbReference type="ARBA" id="ARBA00005862"/>
    </source>
</evidence>
<dbReference type="InterPro" id="IPR014133">
    <property type="entry name" value="Cry_DASH"/>
</dbReference>